<evidence type="ECO:0000313" key="2">
    <source>
        <dbReference type="Proteomes" id="UP001354073"/>
    </source>
</evidence>
<protein>
    <submittedName>
        <fullName evidence="1">Uncharacterized protein</fullName>
    </submittedName>
</protein>
<name>A0ACC7REL6_9VIBR</name>
<organism evidence="1 2">
    <name type="scientific">Vibrio campbellii</name>
    <dbReference type="NCBI Taxonomy" id="680"/>
    <lineage>
        <taxon>Bacteria</taxon>
        <taxon>Pseudomonadati</taxon>
        <taxon>Pseudomonadota</taxon>
        <taxon>Gammaproteobacteria</taxon>
        <taxon>Vibrionales</taxon>
        <taxon>Vibrionaceae</taxon>
        <taxon>Vibrio</taxon>
    </lineage>
</organism>
<gene>
    <name evidence="1" type="ORF">REH74_014550</name>
</gene>
<sequence>MKKEILLPTICAIILTNSAYAESEEKFHDADPRNSTWRGGIAASDSGEIKLATGGGFNNVFGDDTQTNMLLEYYTDSENFRFREIHFDKRFGGVYLDIMHTEDVSNSYTAGYMLPLKSGDGTLWFPSVNYSYVDWDTSGLGGALQNTCKNYAVGEAKELCNSLKSGGISGKNATEAFLGDDMAQMGTVSLYAVKPWSETHYTVVQLNSGSSFDGVDMSVFNAMWLQGVRTKLGENVLNIYFEFKYDFIKVEGENYNPVTESGDAKSEEAMASIGFDFRF</sequence>
<accession>A0ACC7REL6</accession>
<proteinExistence type="predicted"/>
<dbReference type="EMBL" id="JAVHXJ020000068">
    <property type="protein sequence ID" value="MGI1898747.1"/>
    <property type="molecule type" value="Genomic_DNA"/>
</dbReference>
<dbReference type="Proteomes" id="UP001354073">
    <property type="component" value="Unassembled WGS sequence"/>
</dbReference>
<evidence type="ECO:0000313" key="1">
    <source>
        <dbReference type="EMBL" id="MGI1898747.1"/>
    </source>
</evidence>
<reference evidence="1" key="1">
    <citation type="submission" date="2024-11" db="EMBL/GenBank/DDBJ databases">
        <title>Identification of new Vibrio campbellii strains harboring the pVA1 plasmid isolated from Penaeus vannamei postlarvae affected by outbreaks of acute hepatopancreatic necrosis disease (AHPND) in Mexico.</title>
        <authorList>
            <person name="Gomez-Gil B."/>
            <person name="Enciso-Ibarra J."/>
        </authorList>
    </citation>
    <scope>NUCLEOTIDE SEQUENCE</scope>
    <source>
        <strain evidence="1">M270204</strain>
    </source>
</reference>
<comment type="caution">
    <text evidence="1">The sequence shown here is derived from an EMBL/GenBank/DDBJ whole genome shotgun (WGS) entry which is preliminary data.</text>
</comment>